<proteinExistence type="predicted"/>
<dbReference type="InterPro" id="IPR011335">
    <property type="entry name" value="Restrct_endonuc-II-like"/>
</dbReference>
<dbReference type="GO" id="GO:0006281">
    <property type="term" value="P:DNA repair"/>
    <property type="evidence" value="ECO:0007669"/>
    <property type="project" value="UniProtKB-ARBA"/>
</dbReference>
<dbReference type="AlphaFoldDB" id="A0AAD9MR60"/>
<gene>
    <name evidence="2" type="ORF">LSH36_1518g00022</name>
</gene>
<dbReference type="PANTHER" id="PTHR46609">
    <property type="entry name" value="EXONUCLEASE, PHAGE-TYPE/RECB, C-TERMINAL DOMAIN-CONTAINING PROTEIN"/>
    <property type="match status" value="1"/>
</dbReference>
<dbReference type="InterPro" id="IPR011604">
    <property type="entry name" value="PDDEXK-like_dom_sf"/>
</dbReference>
<dbReference type="CDD" id="cd22343">
    <property type="entry name" value="PDDEXK_lambda_exonuclease-like"/>
    <property type="match status" value="1"/>
</dbReference>
<protein>
    <recommendedName>
        <fullName evidence="1">YqaJ viral recombinase domain-containing protein</fullName>
    </recommendedName>
</protein>
<evidence type="ECO:0000313" key="2">
    <source>
        <dbReference type="EMBL" id="KAK2140004.1"/>
    </source>
</evidence>
<organism evidence="2 3">
    <name type="scientific">Paralvinella palmiformis</name>
    <dbReference type="NCBI Taxonomy" id="53620"/>
    <lineage>
        <taxon>Eukaryota</taxon>
        <taxon>Metazoa</taxon>
        <taxon>Spiralia</taxon>
        <taxon>Lophotrochozoa</taxon>
        <taxon>Annelida</taxon>
        <taxon>Polychaeta</taxon>
        <taxon>Sedentaria</taxon>
        <taxon>Canalipalpata</taxon>
        <taxon>Terebellida</taxon>
        <taxon>Terebelliformia</taxon>
        <taxon>Alvinellidae</taxon>
        <taxon>Paralvinella</taxon>
    </lineage>
</organism>
<dbReference type="SUPFAM" id="SSF52980">
    <property type="entry name" value="Restriction endonuclease-like"/>
    <property type="match status" value="1"/>
</dbReference>
<feature type="non-terminal residue" evidence="2">
    <location>
        <position position="1"/>
    </location>
</feature>
<dbReference type="InterPro" id="IPR019080">
    <property type="entry name" value="YqaJ_viral_recombinase"/>
</dbReference>
<dbReference type="InterPro" id="IPR051703">
    <property type="entry name" value="NF-kappa-B_Signaling_Reg"/>
</dbReference>
<dbReference type="Proteomes" id="UP001208570">
    <property type="component" value="Unassembled WGS sequence"/>
</dbReference>
<sequence length="151" mass="16884">ATQATNFVKLAHSFTQYRHLNTGPIKHGEKYEGTALNEYIANKNVVVRSNGIVVCINAPYIACSPDGLVGDNGLVEVKCPYTARDQTVSPISVPYLHVVDSRLALKTNHIYLYHIKSTILCTGWWLCDLVVWYCRGHKVVTIHRNDTSSLI</sequence>
<dbReference type="EMBL" id="JAODUP010001517">
    <property type="protein sequence ID" value="KAK2140004.1"/>
    <property type="molecule type" value="Genomic_DNA"/>
</dbReference>
<feature type="domain" description="YqaJ viral recombinase" evidence="1">
    <location>
        <begin position="21"/>
        <end position="84"/>
    </location>
</feature>
<keyword evidence="3" id="KW-1185">Reference proteome</keyword>
<dbReference type="PANTHER" id="PTHR46609:SF6">
    <property type="entry name" value="EXONUCLEASE, PHAGE-TYPE_RECB, C-TERMINAL DOMAIN-CONTAINING PROTEIN-RELATED"/>
    <property type="match status" value="1"/>
</dbReference>
<reference evidence="2" key="1">
    <citation type="journal article" date="2023" name="Mol. Biol. Evol.">
        <title>Third-Generation Sequencing Reveals the Adaptive Role of the Epigenome in Three Deep-Sea Polychaetes.</title>
        <authorList>
            <person name="Perez M."/>
            <person name="Aroh O."/>
            <person name="Sun Y."/>
            <person name="Lan Y."/>
            <person name="Juniper S.K."/>
            <person name="Young C.R."/>
            <person name="Angers B."/>
            <person name="Qian P.Y."/>
        </authorList>
    </citation>
    <scope>NUCLEOTIDE SEQUENCE</scope>
    <source>
        <strain evidence="2">P08H-3</strain>
    </source>
</reference>
<dbReference type="Pfam" id="PF09588">
    <property type="entry name" value="YqaJ"/>
    <property type="match status" value="1"/>
</dbReference>
<dbReference type="Gene3D" id="3.90.320.10">
    <property type="match status" value="1"/>
</dbReference>
<accession>A0AAD9MR60</accession>
<name>A0AAD9MR60_9ANNE</name>
<evidence type="ECO:0000313" key="3">
    <source>
        <dbReference type="Proteomes" id="UP001208570"/>
    </source>
</evidence>
<comment type="caution">
    <text evidence="2">The sequence shown here is derived from an EMBL/GenBank/DDBJ whole genome shotgun (WGS) entry which is preliminary data.</text>
</comment>
<evidence type="ECO:0000259" key="1">
    <source>
        <dbReference type="Pfam" id="PF09588"/>
    </source>
</evidence>